<dbReference type="InterPro" id="IPR007816">
    <property type="entry name" value="ResB-like_domain"/>
</dbReference>
<dbReference type="GO" id="GO:0017004">
    <property type="term" value="P:cytochrome complex assembly"/>
    <property type="evidence" value="ECO:0007669"/>
    <property type="project" value="UniProtKB-KW"/>
</dbReference>
<keyword evidence="4 7" id="KW-1133">Transmembrane helix</keyword>
<proteinExistence type="inferred from homology"/>
<dbReference type="InterPro" id="IPR023494">
    <property type="entry name" value="Cyt_c_bgen_Ccs1/CcsB/ResB"/>
</dbReference>
<organism evidence="9 10">
    <name type="scientific">Chlamydomonas eustigma</name>
    <dbReference type="NCBI Taxonomy" id="1157962"/>
    <lineage>
        <taxon>Eukaryota</taxon>
        <taxon>Viridiplantae</taxon>
        <taxon>Chlorophyta</taxon>
        <taxon>core chlorophytes</taxon>
        <taxon>Chlorophyceae</taxon>
        <taxon>CS clade</taxon>
        <taxon>Chlamydomonadales</taxon>
        <taxon>Chlamydomonadaceae</taxon>
        <taxon>Chlamydomonas</taxon>
    </lineage>
</organism>
<dbReference type="AlphaFoldDB" id="A0A250X7C2"/>
<sequence>MLQIRARCNRLKLYSHPATFLGNIPYSYRFSFSCAAKGTKRNPVDLSQTSSSAPELSDTSNKVDSEDYEENPLRVSLQGSLATTSSPPTSVINPTIDNSLKVIWRRVLKEVASLPRAIAIMFLIAGLSGLGTLIPQNKGIEYYMENYPDVPDHKVLGVLSYQWILSLQLDHIYTADYFYLSLGLLAASLMACTYTRQLPTVKVAQRWKFMKTPSGVMKMGETEVLPNARVSDFGRILWDRGYQVFIKEGSLYAFKGLSGRLGPIGVHAALILILGGTWYSGFGGAKGSVMTPEGQDFVIAEYMRPASPISTFPAAAASTIHVEDFTIDYRPDGSVAQFYSTLSLIDPEGKPGPTKRISVNDPYRYGGVTLYQTDWSLAAVTLRIIEEPSLLPAAVVSASQDPPSDTVSADDGSGESGSTSSISPTQQLSNSADSRGEGLPSQPLAGSSQPGSSTSSDGGKTFRLPLASLEGRPGIAGRLWGSFLPVSEPGPNGGAPQGISVLARDPQSVVLYDSKGQFVGVRRPGSGKPITVEGLTLVVDDIVGSTGLEIKSDPGVPWVYAGFGGLMITTLISYLSHSQVWALQEEGYVFVSGRSNRATIAFEKELDEMLEMVPELKP</sequence>
<feature type="transmembrane region" description="Helical" evidence="7">
    <location>
        <begin position="177"/>
        <end position="196"/>
    </location>
</feature>
<evidence type="ECO:0000259" key="8">
    <source>
        <dbReference type="Pfam" id="PF05140"/>
    </source>
</evidence>
<evidence type="ECO:0000256" key="7">
    <source>
        <dbReference type="SAM" id="Phobius"/>
    </source>
</evidence>
<evidence type="ECO:0000256" key="6">
    <source>
        <dbReference type="SAM" id="MobiDB-lite"/>
    </source>
</evidence>
<dbReference type="PANTHER" id="PTHR31566:SF0">
    <property type="entry name" value="CYTOCHROME C BIOGENESIS PROTEIN CCS1, CHLOROPLASTIC"/>
    <property type="match status" value="1"/>
</dbReference>
<feature type="transmembrane region" description="Helical" evidence="7">
    <location>
        <begin position="264"/>
        <end position="282"/>
    </location>
</feature>
<accession>A0A250X7C2</accession>
<feature type="region of interest" description="Disordered" evidence="6">
    <location>
        <begin position="396"/>
        <end position="464"/>
    </location>
</feature>
<feature type="region of interest" description="Disordered" evidence="6">
    <location>
        <begin position="40"/>
        <end position="69"/>
    </location>
</feature>
<dbReference type="EMBL" id="BEGY01000037">
    <property type="protein sequence ID" value="GAX78967.1"/>
    <property type="molecule type" value="Genomic_DNA"/>
</dbReference>
<dbReference type="STRING" id="1157962.A0A250X7C2"/>
<comment type="subcellular location">
    <subcellularLocation>
        <location evidence="1">Membrane</location>
        <topology evidence="1">Multi-pass membrane protein</topology>
    </subcellularLocation>
</comment>
<dbReference type="OrthoDB" id="565797at2759"/>
<evidence type="ECO:0000256" key="1">
    <source>
        <dbReference type="ARBA" id="ARBA00004141"/>
    </source>
</evidence>
<evidence type="ECO:0000256" key="2">
    <source>
        <dbReference type="ARBA" id="ARBA00022692"/>
    </source>
</evidence>
<comment type="caution">
    <text evidence="9">The sequence shown here is derived from an EMBL/GenBank/DDBJ whole genome shotgun (WGS) entry which is preliminary data.</text>
</comment>
<feature type="transmembrane region" description="Helical" evidence="7">
    <location>
        <begin position="114"/>
        <end position="134"/>
    </location>
</feature>
<dbReference type="Proteomes" id="UP000232323">
    <property type="component" value="Unassembled WGS sequence"/>
</dbReference>
<keyword evidence="2 7" id="KW-0812">Transmembrane</keyword>
<feature type="compositionally biased region" description="Polar residues" evidence="6">
    <location>
        <begin position="397"/>
        <end position="407"/>
    </location>
</feature>
<dbReference type="PANTHER" id="PTHR31566">
    <property type="entry name" value="CYTOCHROME C BIOGENESIS PROTEIN CCS1, CHLOROPLASTIC"/>
    <property type="match status" value="1"/>
</dbReference>
<feature type="compositionally biased region" description="Polar residues" evidence="6">
    <location>
        <begin position="424"/>
        <end position="433"/>
    </location>
</feature>
<evidence type="ECO:0000256" key="5">
    <source>
        <dbReference type="ARBA" id="ARBA00023136"/>
    </source>
</evidence>
<protein>
    <recommendedName>
        <fullName evidence="8">ResB-like domain-containing protein</fullName>
    </recommendedName>
</protein>
<gene>
    <name evidence="9" type="ORF">CEUSTIGMA_g6407.t1</name>
</gene>
<evidence type="ECO:0000313" key="9">
    <source>
        <dbReference type="EMBL" id="GAX78967.1"/>
    </source>
</evidence>
<evidence type="ECO:0000256" key="3">
    <source>
        <dbReference type="ARBA" id="ARBA00022748"/>
    </source>
</evidence>
<keyword evidence="3" id="KW-0201">Cytochrome c-type biogenesis</keyword>
<feature type="compositionally biased region" description="Polar residues" evidence="6">
    <location>
        <begin position="45"/>
        <end position="62"/>
    </location>
</feature>
<keyword evidence="5 7" id="KW-0472">Membrane</keyword>
<feature type="domain" description="ResB-like" evidence="8">
    <location>
        <begin position="117"/>
        <end position="607"/>
    </location>
</feature>
<dbReference type="Pfam" id="PF05140">
    <property type="entry name" value="ResB"/>
    <property type="match status" value="1"/>
</dbReference>
<dbReference type="GO" id="GO:0016020">
    <property type="term" value="C:membrane"/>
    <property type="evidence" value="ECO:0007669"/>
    <property type="project" value="UniProtKB-SubCell"/>
</dbReference>
<evidence type="ECO:0000313" key="10">
    <source>
        <dbReference type="Proteomes" id="UP000232323"/>
    </source>
</evidence>
<evidence type="ECO:0000256" key="4">
    <source>
        <dbReference type="ARBA" id="ARBA00022989"/>
    </source>
</evidence>
<keyword evidence="10" id="KW-1185">Reference proteome</keyword>
<reference evidence="9 10" key="1">
    <citation type="submission" date="2017-08" db="EMBL/GenBank/DDBJ databases">
        <title>Acidophilic green algal genome provides insights into adaptation to an acidic environment.</title>
        <authorList>
            <person name="Hirooka S."/>
            <person name="Hirose Y."/>
            <person name="Kanesaki Y."/>
            <person name="Higuchi S."/>
            <person name="Fujiwara T."/>
            <person name="Onuma R."/>
            <person name="Era A."/>
            <person name="Ohbayashi R."/>
            <person name="Uzuka A."/>
            <person name="Nozaki H."/>
            <person name="Yoshikawa H."/>
            <person name="Miyagishima S.Y."/>
        </authorList>
    </citation>
    <scope>NUCLEOTIDE SEQUENCE [LARGE SCALE GENOMIC DNA]</scope>
    <source>
        <strain evidence="9 10">NIES-2499</strain>
    </source>
</reference>
<feature type="compositionally biased region" description="Low complexity" evidence="6">
    <location>
        <begin position="446"/>
        <end position="459"/>
    </location>
</feature>
<name>A0A250X7C2_9CHLO</name>
<dbReference type="HAMAP" id="MF_01392">
    <property type="entry name" value="CytC_Ccs1"/>
    <property type="match status" value="1"/>
</dbReference>